<dbReference type="EMBL" id="CP042185">
    <property type="protein sequence ID" value="QDS67458.1"/>
    <property type="molecule type" value="Genomic_DNA"/>
</dbReference>
<keyword evidence="4" id="KW-0862">Zinc</keyword>
<proteinExistence type="inferred from homology"/>
<sequence length="292" mass="31617">MDFQRVEQDNHHLVPAGISIEDLSTFTTHLKASRRILAICGAGLSASSGMATFRGAGGIWRTHSAKDLSTPEAFKRDPVLVWQFHAELRRASLAAVPNNGHTALAKLGRERGEDFLTIMLNIDGLSERAGHPLDALSVLHGSIFDIRCVNCDFEETTFQEPLVPALSATWAADRPTTLRDLPHCPDCHALLRPGVIWFGECLSDDIMDRIEHWISSEAVDLLLVVGTTAALSSITGYSNDARDTGARMAVINPDLEAVEAVGGLDNGDWWFGGDAAEVLPCLLWPALRAGDG</sequence>
<dbReference type="Gene3D" id="3.30.1600.10">
    <property type="entry name" value="SIR2/SIRT2 'Small Domain"/>
    <property type="match status" value="1"/>
</dbReference>
<evidence type="ECO:0000313" key="6">
    <source>
        <dbReference type="EMBL" id="QDS67458.1"/>
    </source>
</evidence>
<name>A0A517KVP3_9PEZI</name>
<dbReference type="STRING" id="50376.A0A517KVP3"/>
<keyword evidence="3" id="KW-0520">NAD</keyword>
<feature type="binding site" evidence="4">
    <location>
        <position position="148"/>
    </location>
    <ligand>
        <name>Zn(2+)</name>
        <dbReference type="ChEBI" id="CHEBI:29105"/>
    </ligand>
</feature>
<dbReference type="Gene3D" id="3.40.50.1220">
    <property type="entry name" value="TPP-binding domain"/>
    <property type="match status" value="1"/>
</dbReference>
<keyword evidence="7" id="KW-1185">Reference proteome</keyword>
<dbReference type="OrthoDB" id="424302at2759"/>
<evidence type="ECO:0000256" key="4">
    <source>
        <dbReference type="PROSITE-ProRule" id="PRU00236"/>
    </source>
</evidence>
<dbReference type="GO" id="GO:0070403">
    <property type="term" value="F:NAD+ binding"/>
    <property type="evidence" value="ECO:0007669"/>
    <property type="project" value="InterPro"/>
</dbReference>
<accession>A0A517KVP3</accession>
<evidence type="ECO:0000259" key="5">
    <source>
        <dbReference type="PROSITE" id="PS50305"/>
    </source>
</evidence>
<dbReference type="PANTHER" id="PTHR11085">
    <property type="entry name" value="NAD-DEPENDENT PROTEIN DEACYLASE SIRTUIN-5, MITOCHONDRIAL-RELATED"/>
    <property type="match status" value="1"/>
</dbReference>
<dbReference type="InterPro" id="IPR029035">
    <property type="entry name" value="DHS-like_NAD/FAD-binding_dom"/>
</dbReference>
<evidence type="ECO:0000313" key="7">
    <source>
        <dbReference type="Proteomes" id="UP000316270"/>
    </source>
</evidence>
<dbReference type="InterPro" id="IPR003000">
    <property type="entry name" value="Sirtuin"/>
</dbReference>
<feature type="domain" description="Deacetylase sirtuin-type" evidence="5">
    <location>
        <begin position="16"/>
        <end position="292"/>
    </location>
</feature>
<comment type="similarity">
    <text evidence="1">Belongs to the sirtuin family. Class I subfamily.</text>
</comment>
<dbReference type="AlphaFoldDB" id="A0A517KVP3"/>
<reference evidence="6 7" key="1">
    <citation type="submission" date="2019-07" db="EMBL/GenBank/DDBJ databases">
        <title>Finished genome of Venturia effusa.</title>
        <authorList>
            <person name="Young C.A."/>
            <person name="Cox M.P."/>
            <person name="Ganley A.R.D."/>
            <person name="David W.J."/>
        </authorList>
    </citation>
    <scope>NUCLEOTIDE SEQUENCE [LARGE SCALE GENOMIC DNA]</scope>
    <source>
        <strain evidence="7">albino</strain>
    </source>
</reference>
<organism evidence="6 7">
    <name type="scientific">Venturia effusa</name>
    <dbReference type="NCBI Taxonomy" id="50376"/>
    <lineage>
        <taxon>Eukaryota</taxon>
        <taxon>Fungi</taxon>
        <taxon>Dikarya</taxon>
        <taxon>Ascomycota</taxon>
        <taxon>Pezizomycotina</taxon>
        <taxon>Dothideomycetes</taxon>
        <taxon>Pleosporomycetidae</taxon>
        <taxon>Venturiales</taxon>
        <taxon>Venturiaceae</taxon>
        <taxon>Venturia</taxon>
    </lineage>
</organism>
<dbReference type="InterPro" id="IPR050134">
    <property type="entry name" value="NAD-dep_sirtuin_deacylases"/>
</dbReference>
<evidence type="ECO:0000256" key="3">
    <source>
        <dbReference type="ARBA" id="ARBA00023027"/>
    </source>
</evidence>
<dbReference type="InterPro" id="IPR026591">
    <property type="entry name" value="Sirtuin_cat_small_dom_sf"/>
</dbReference>
<feature type="binding site" evidence="4">
    <location>
        <position position="187"/>
    </location>
    <ligand>
        <name>Zn(2+)</name>
        <dbReference type="ChEBI" id="CHEBI:29105"/>
    </ligand>
</feature>
<keyword evidence="2" id="KW-0808">Transferase</keyword>
<keyword evidence="4" id="KW-0479">Metal-binding</keyword>
<protein>
    <recommendedName>
        <fullName evidence="5">Deacetylase sirtuin-type domain-containing protein</fullName>
    </recommendedName>
</protein>
<dbReference type="GO" id="GO:0005634">
    <property type="term" value="C:nucleus"/>
    <property type="evidence" value="ECO:0007669"/>
    <property type="project" value="TreeGrafter"/>
</dbReference>
<dbReference type="InterPro" id="IPR026590">
    <property type="entry name" value="Ssirtuin_cat_dom"/>
</dbReference>
<gene>
    <name evidence="6" type="ORF">FKW77_000679</name>
</gene>
<feature type="active site" description="Proton acceptor" evidence="4">
    <location>
        <position position="140"/>
    </location>
</feature>
<dbReference type="Pfam" id="PF02146">
    <property type="entry name" value="SIR2"/>
    <property type="match status" value="1"/>
</dbReference>
<dbReference type="SUPFAM" id="SSF52467">
    <property type="entry name" value="DHS-like NAD/FAD-binding domain"/>
    <property type="match status" value="1"/>
</dbReference>
<evidence type="ECO:0000256" key="1">
    <source>
        <dbReference type="ARBA" id="ARBA00006924"/>
    </source>
</evidence>
<dbReference type="Proteomes" id="UP000316270">
    <property type="component" value="Chromosome 1"/>
</dbReference>
<dbReference type="GO" id="GO:0017136">
    <property type="term" value="F:histone deacetylase activity, NAD-dependent"/>
    <property type="evidence" value="ECO:0007669"/>
    <property type="project" value="TreeGrafter"/>
</dbReference>
<dbReference type="PROSITE" id="PS50305">
    <property type="entry name" value="SIRTUIN"/>
    <property type="match status" value="1"/>
</dbReference>
<dbReference type="GO" id="GO:0046872">
    <property type="term" value="F:metal ion binding"/>
    <property type="evidence" value="ECO:0007669"/>
    <property type="project" value="UniProtKB-KW"/>
</dbReference>
<feature type="binding site" evidence="4">
    <location>
        <position position="184"/>
    </location>
    <ligand>
        <name>Zn(2+)</name>
        <dbReference type="ChEBI" id="CHEBI:29105"/>
    </ligand>
</feature>
<evidence type="ECO:0000256" key="2">
    <source>
        <dbReference type="ARBA" id="ARBA00022679"/>
    </source>
</evidence>
<feature type="binding site" evidence="4">
    <location>
        <position position="151"/>
    </location>
    <ligand>
        <name>Zn(2+)</name>
        <dbReference type="ChEBI" id="CHEBI:29105"/>
    </ligand>
</feature>
<dbReference type="PANTHER" id="PTHR11085:SF10">
    <property type="entry name" value="NAD-DEPENDENT PROTEIN DEACYLASE SIRTUIN-5, MITOCHONDRIAL-RELATED"/>
    <property type="match status" value="1"/>
</dbReference>